<feature type="transmembrane region" description="Helical" evidence="3">
    <location>
        <begin position="44"/>
        <end position="66"/>
    </location>
</feature>
<keyword evidence="3" id="KW-1133">Transmembrane helix</keyword>
<dbReference type="GO" id="GO:0006171">
    <property type="term" value="P:cAMP biosynthetic process"/>
    <property type="evidence" value="ECO:0007669"/>
    <property type="project" value="TreeGrafter"/>
</dbReference>
<dbReference type="WBParaSite" id="SBAD_0001344701-mRNA-1">
    <property type="protein sequence ID" value="SBAD_0001344701-mRNA-1"/>
    <property type="gene ID" value="SBAD_0001344701"/>
</dbReference>
<keyword evidence="5" id="KW-1185">Reference proteome</keyword>
<keyword evidence="3" id="KW-0472">Membrane</keyword>
<evidence type="ECO:0000256" key="2">
    <source>
        <dbReference type="ARBA" id="ARBA00023239"/>
    </source>
</evidence>
<feature type="transmembrane region" description="Helical" evidence="3">
    <location>
        <begin position="78"/>
        <end position="95"/>
    </location>
</feature>
<dbReference type="Proteomes" id="UP000270296">
    <property type="component" value="Unassembled WGS sequence"/>
</dbReference>
<keyword evidence="2" id="KW-0456">Lyase</keyword>
<evidence type="ECO:0000313" key="5">
    <source>
        <dbReference type="Proteomes" id="UP000270296"/>
    </source>
</evidence>
<dbReference type="EMBL" id="UZAM01019871">
    <property type="protein sequence ID" value="VDP53535.1"/>
    <property type="molecule type" value="Genomic_DNA"/>
</dbReference>
<gene>
    <name evidence="4" type="ORF">SBAD_LOCUS13031</name>
</gene>
<dbReference type="GO" id="GO:0007189">
    <property type="term" value="P:adenylate cyclase-activating G protein-coupled receptor signaling pathway"/>
    <property type="evidence" value="ECO:0007669"/>
    <property type="project" value="TreeGrafter"/>
</dbReference>
<accession>A0A183JAY3</accession>
<feature type="transmembrane region" description="Helical" evidence="3">
    <location>
        <begin position="19"/>
        <end position="37"/>
    </location>
</feature>
<name>A0A183JAY3_9BILA</name>
<reference evidence="6" key="1">
    <citation type="submission" date="2016-06" db="UniProtKB">
        <authorList>
            <consortium name="WormBaseParasite"/>
        </authorList>
    </citation>
    <scope>IDENTIFICATION</scope>
</reference>
<dbReference type="AlphaFoldDB" id="A0A183JAY3"/>
<keyword evidence="3" id="KW-0812">Transmembrane</keyword>
<sequence>MCPTSYDVAATSYCYVPNYIFLSAVMSIVTTSTLIRLSAIVKLLLMTVTGFSYMLCAFVTQTQLFAEFSEFSNAPYPVSARLLVVISVFIILVYVQSRQVEMTLRLDFLWATQALKEKEETIVLEKGNQLILFNILPAHVARHFLDRQFVNNMVRKVLAREAVTELKFYSEK</sequence>
<evidence type="ECO:0000313" key="4">
    <source>
        <dbReference type="EMBL" id="VDP53535.1"/>
    </source>
</evidence>
<evidence type="ECO:0000313" key="6">
    <source>
        <dbReference type="WBParaSite" id="SBAD_0001344701-mRNA-1"/>
    </source>
</evidence>
<evidence type="ECO:0000256" key="1">
    <source>
        <dbReference type="ARBA" id="ARBA00022741"/>
    </source>
</evidence>
<dbReference type="OrthoDB" id="2107370at2759"/>
<reference evidence="4 5" key="2">
    <citation type="submission" date="2018-11" db="EMBL/GenBank/DDBJ databases">
        <authorList>
            <consortium name="Pathogen Informatics"/>
        </authorList>
    </citation>
    <scope>NUCLEOTIDE SEQUENCE [LARGE SCALE GENOMIC DNA]</scope>
</reference>
<keyword evidence="1" id="KW-0547">Nucleotide-binding</keyword>
<dbReference type="GO" id="GO:0005886">
    <property type="term" value="C:plasma membrane"/>
    <property type="evidence" value="ECO:0007669"/>
    <property type="project" value="TreeGrafter"/>
</dbReference>
<dbReference type="GO" id="GO:0004016">
    <property type="term" value="F:adenylate cyclase activity"/>
    <property type="evidence" value="ECO:0007669"/>
    <property type="project" value="TreeGrafter"/>
</dbReference>
<dbReference type="GO" id="GO:0000166">
    <property type="term" value="F:nucleotide binding"/>
    <property type="evidence" value="ECO:0007669"/>
    <property type="project" value="UniProtKB-KW"/>
</dbReference>
<organism evidence="6">
    <name type="scientific">Soboliphyme baturini</name>
    <dbReference type="NCBI Taxonomy" id="241478"/>
    <lineage>
        <taxon>Eukaryota</taxon>
        <taxon>Metazoa</taxon>
        <taxon>Ecdysozoa</taxon>
        <taxon>Nematoda</taxon>
        <taxon>Enoplea</taxon>
        <taxon>Dorylaimia</taxon>
        <taxon>Dioctophymatida</taxon>
        <taxon>Dioctophymatoidea</taxon>
        <taxon>Soboliphymatidae</taxon>
        <taxon>Soboliphyme</taxon>
    </lineage>
</organism>
<proteinExistence type="predicted"/>
<dbReference type="PANTHER" id="PTHR45627">
    <property type="entry name" value="ADENYLATE CYCLASE TYPE 1"/>
    <property type="match status" value="1"/>
</dbReference>
<dbReference type="PANTHER" id="PTHR45627:SF26">
    <property type="entry name" value="ADENYLATE CYCLASE TYPE 1"/>
    <property type="match status" value="1"/>
</dbReference>
<protein>
    <submittedName>
        <fullName evidence="6">PhoLip_ATPase_C domain-containing protein</fullName>
    </submittedName>
</protein>
<evidence type="ECO:0000256" key="3">
    <source>
        <dbReference type="SAM" id="Phobius"/>
    </source>
</evidence>